<evidence type="ECO:0000313" key="19">
    <source>
        <dbReference type="Proteomes" id="UP000710432"/>
    </source>
</evidence>
<dbReference type="Pfam" id="PF01734">
    <property type="entry name" value="Patatin"/>
    <property type="match status" value="1"/>
</dbReference>
<evidence type="ECO:0000313" key="18">
    <source>
        <dbReference type="EMBL" id="KAH0513056.1"/>
    </source>
</evidence>
<dbReference type="AlphaFoldDB" id="A0A8J6GGK0"/>
<dbReference type="SUPFAM" id="SSF52151">
    <property type="entry name" value="FabD/lysophospholipase-like"/>
    <property type="match status" value="1"/>
</dbReference>
<feature type="transmembrane region" description="Helical" evidence="15">
    <location>
        <begin position="6"/>
        <end position="30"/>
    </location>
</feature>
<evidence type="ECO:0000256" key="13">
    <source>
        <dbReference type="ARBA" id="ARBA00071549"/>
    </source>
</evidence>
<sequence length="919" mass="101039">MYDPERGWSLSFAGCGFLGFYHVGATLCLSERAPHLLRDARTFFGCSAGALHVVTFLCSLPLGAFTATTQAPCGVGPSTWGIGDTFRGTCPDSSHPSRCRGAQRGISEGGRQRARYASETFEHLLPAPVPWFEMDHIIETLMDLVRKARSRSIGSLHPSFNINKCIRDGLLESLPDNVHQIISGRACISLTRVSDGENVLVSDFHSKDEVVDALLCSCFIPFFSGLIPPSFRGERYVDGGVSDNVPLLDAKTTITVSPFYGEHDICPKVKSTNFFQVNVTNLSLRLCARNLHLLTRALFPPDLKVVGELCFQGYLDAFRFLAENGICNGPQPSLSLSSEEVEPEATPLCLEDSNLVGDQLPVSLCLTAVPWDDSIKETLSPKLSTALSEAIKDRDGYLSKACNLLPIRILSYLMLPCTLPVELAIAVVHRLVIWLPDIPDDIQWLQWVTSQVYARMTTCLLPSTRNPGQLGMRKGELGVGGSSSDSWEVVQEESLEPLPSNGPDFGALGEEAEFVEVEPEAKQEILENKDVVVQHVHFDGLGRTKDDIIICEIGDVFKAKNLIEVMRRAHEAREKLLRLGIFRQVDVLIDTCHGDDALPNGLDVTFEVTELRRLTGSYNTMVGNNEGSMVLGLKLPNLLGRAEKVTFQFSYGTKETSYGLSFFKPQPGNFERNFSVNLYKVTGQFPWSSLRETDRGVSAEYSHAMVIDSRNSSILPRRGALLKVNQELAGYTGGDVSFLKEDFELQLNKPLMLDSVFSTSLWGGMLVPIGDKPSSIADRFYLGGPTSVRGFSMHSIGPQSEGDYLGGEAYWAGGLHLYTPLPFRPGQGGFGELFRTHFFLNAGNLCNLNYGEGPKAHIRKLAECIRWSYGAGIVLRLGNIARLELNYCIPMGVQTGDRCVGCVSSGELRFALGCSLQWL</sequence>
<dbReference type="FunFam" id="3.10.20.310:FF:000010">
    <property type="entry name" value="sorting and assembly machinery component 50 homolog"/>
    <property type="match status" value="1"/>
</dbReference>
<keyword evidence="6" id="KW-1000">Mitochondrion outer membrane</keyword>
<feature type="active site" description="Proton acceptor" evidence="14">
    <location>
        <position position="238"/>
    </location>
</feature>
<feature type="active site" description="Nucleophile" evidence="14">
    <location>
        <position position="47"/>
    </location>
</feature>
<keyword evidence="7 14" id="KW-0378">Hydrolase</keyword>
<dbReference type="PANTHER" id="PTHR12406">
    <property type="entry name" value="CALCIUM-INDEPENDENT PHOSPHOLIPASE A2 IPLA2 -RELATED"/>
    <property type="match status" value="1"/>
</dbReference>
<evidence type="ECO:0000256" key="8">
    <source>
        <dbReference type="ARBA" id="ARBA00023098"/>
    </source>
</evidence>
<feature type="short sequence motif" description="GXSXG" evidence="14">
    <location>
        <begin position="45"/>
        <end position="49"/>
    </location>
</feature>
<evidence type="ECO:0000256" key="15">
    <source>
        <dbReference type="SAM" id="Phobius"/>
    </source>
</evidence>
<dbReference type="InterPro" id="IPR002641">
    <property type="entry name" value="PNPLA_dom"/>
</dbReference>
<evidence type="ECO:0000256" key="6">
    <source>
        <dbReference type="ARBA" id="ARBA00022787"/>
    </source>
</evidence>
<dbReference type="GO" id="GO:0019433">
    <property type="term" value="P:triglyceride catabolic process"/>
    <property type="evidence" value="ECO:0007669"/>
    <property type="project" value="TreeGrafter"/>
</dbReference>
<keyword evidence="10 15" id="KW-0472">Membrane</keyword>
<evidence type="ECO:0000256" key="11">
    <source>
        <dbReference type="ARBA" id="ARBA00060259"/>
    </source>
</evidence>
<evidence type="ECO:0000256" key="5">
    <source>
        <dbReference type="ARBA" id="ARBA00022692"/>
    </source>
</evidence>
<evidence type="ECO:0000256" key="14">
    <source>
        <dbReference type="PROSITE-ProRule" id="PRU01161"/>
    </source>
</evidence>
<protein>
    <recommendedName>
        <fullName evidence="13">Sorting and assembly machinery component 50 homolog</fullName>
        <ecNumber evidence="3">3.1.1.3</ecNumber>
    </recommendedName>
</protein>
<dbReference type="Gene3D" id="3.10.20.310">
    <property type="entry name" value="membrane protein fhac"/>
    <property type="match status" value="1"/>
</dbReference>
<dbReference type="FunFam" id="2.40.160.50:FF:000002">
    <property type="entry name" value="sorting and assembly machinery component 50 homolog"/>
    <property type="match status" value="1"/>
</dbReference>
<keyword evidence="4" id="KW-1134">Transmembrane beta strand</keyword>
<feature type="short sequence motif" description="GXGXXG" evidence="14">
    <location>
        <begin position="14"/>
        <end position="19"/>
    </location>
</feature>
<dbReference type="GO" id="GO:0005811">
    <property type="term" value="C:lipid droplet"/>
    <property type="evidence" value="ECO:0007669"/>
    <property type="project" value="TreeGrafter"/>
</dbReference>
<evidence type="ECO:0000259" key="17">
    <source>
        <dbReference type="PROSITE" id="PS51779"/>
    </source>
</evidence>
<feature type="domain" description="PNPLA" evidence="16">
    <location>
        <begin position="10"/>
        <end position="251"/>
    </location>
</feature>
<dbReference type="InterPro" id="IPR034746">
    <property type="entry name" value="POTRA"/>
</dbReference>
<accession>A0A8J6GGK0</accession>
<comment type="similarity">
    <text evidence="2">Belongs to the SAM50/omp85 family.</text>
</comment>
<comment type="function">
    <text evidence="11">Plays a crucial role in the maintenance of the structure of mitochondrial cristae and the proper assembly of the mitochondrial respiratory chain complexes. Required for the assembly of TOMM40 into the TOM complex.</text>
</comment>
<dbReference type="InterPro" id="IPR016035">
    <property type="entry name" value="Acyl_Trfase/lysoPLipase"/>
</dbReference>
<dbReference type="PANTHER" id="PTHR12406:SF22">
    <property type="entry name" value="1-ACYLGLYCEROL-3-PHOSPHATE O-ACYLTRANSFERASE PNPLA3"/>
    <property type="match status" value="1"/>
</dbReference>
<dbReference type="PROSITE" id="PS51635">
    <property type="entry name" value="PNPLA"/>
    <property type="match status" value="1"/>
</dbReference>
<evidence type="ECO:0000256" key="2">
    <source>
        <dbReference type="ARBA" id="ARBA00010913"/>
    </source>
</evidence>
<dbReference type="InterPro" id="IPR000184">
    <property type="entry name" value="Bac_surfAg_D15"/>
</dbReference>
<comment type="subcellular location">
    <subcellularLocation>
        <location evidence="1">Mitochondrion outer membrane</location>
        <topology evidence="1">Multi-pass membrane protein</topology>
    </subcellularLocation>
</comment>
<dbReference type="GO" id="GO:0005741">
    <property type="term" value="C:mitochondrial outer membrane"/>
    <property type="evidence" value="ECO:0007669"/>
    <property type="project" value="UniProtKB-SubCell"/>
</dbReference>
<proteinExistence type="inferred from homology"/>
<evidence type="ECO:0000256" key="7">
    <source>
        <dbReference type="ARBA" id="ARBA00022801"/>
    </source>
</evidence>
<feature type="short sequence motif" description="DGA/G" evidence="14">
    <location>
        <begin position="238"/>
        <end position="240"/>
    </location>
</feature>
<evidence type="ECO:0000256" key="3">
    <source>
        <dbReference type="ARBA" id="ARBA00013279"/>
    </source>
</evidence>
<dbReference type="EMBL" id="JAATJU010021676">
    <property type="protein sequence ID" value="KAH0513056.1"/>
    <property type="molecule type" value="Genomic_DNA"/>
</dbReference>
<comment type="caution">
    <text evidence="18">The sequence shown here is derived from an EMBL/GenBank/DDBJ whole genome shotgun (WGS) entry which is preliminary data.</text>
</comment>
<dbReference type="InterPro" id="IPR033562">
    <property type="entry name" value="PLPL"/>
</dbReference>
<evidence type="ECO:0000256" key="4">
    <source>
        <dbReference type="ARBA" id="ARBA00022452"/>
    </source>
</evidence>
<dbReference type="GO" id="GO:0004806">
    <property type="term" value="F:triacylglycerol lipase activity"/>
    <property type="evidence" value="ECO:0007669"/>
    <property type="project" value="UniProtKB-EC"/>
</dbReference>
<keyword evidence="5 15" id="KW-0812">Transmembrane</keyword>
<keyword evidence="9" id="KW-0496">Mitochondrion</keyword>
<organism evidence="18 19">
    <name type="scientific">Microtus ochrogaster</name>
    <name type="common">Prairie vole</name>
    <dbReference type="NCBI Taxonomy" id="79684"/>
    <lineage>
        <taxon>Eukaryota</taxon>
        <taxon>Metazoa</taxon>
        <taxon>Chordata</taxon>
        <taxon>Craniata</taxon>
        <taxon>Vertebrata</taxon>
        <taxon>Euteleostomi</taxon>
        <taxon>Mammalia</taxon>
        <taxon>Eutheria</taxon>
        <taxon>Euarchontoglires</taxon>
        <taxon>Glires</taxon>
        <taxon>Rodentia</taxon>
        <taxon>Myomorpha</taxon>
        <taxon>Muroidea</taxon>
        <taxon>Cricetidae</taxon>
        <taxon>Arvicolinae</taxon>
        <taxon>Microtus</taxon>
    </lineage>
</organism>
<reference evidence="18" key="1">
    <citation type="submission" date="2020-03" db="EMBL/GenBank/DDBJ databases">
        <title>Studies in the Genomics of Life Span.</title>
        <authorList>
            <person name="Glass D."/>
        </authorList>
    </citation>
    <scope>NUCLEOTIDE SEQUENCE</scope>
    <source>
        <strain evidence="18">LTLLF</strain>
        <tissue evidence="18">Muscle</tissue>
    </source>
</reference>
<dbReference type="Pfam" id="PF01103">
    <property type="entry name" value="Omp85"/>
    <property type="match status" value="1"/>
</dbReference>
<evidence type="ECO:0000259" key="16">
    <source>
        <dbReference type="PROSITE" id="PS51635"/>
    </source>
</evidence>
<keyword evidence="8 14" id="KW-0443">Lipid metabolism</keyword>
<keyword evidence="14" id="KW-0442">Lipid degradation</keyword>
<dbReference type="PROSITE" id="PS51779">
    <property type="entry name" value="POTRA"/>
    <property type="match status" value="1"/>
</dbReference>
<keyword evidence="15" id="KW-1133">Transmembrane helix</keyword>
<comment type="subunit">
    <text evidence="12">Associates with the mitochondrial contact site and cristae organizing system (MICOS) complex, composed of at least MICOS10/MIC10, CHCHD3/MIC19, CHCHD6/MIC25, APOOL/MIC27, IMMT/MIC60, APOO/MIC23/MIC26 and QIL1/MIC13. This complex was also known under the names MINOS or MitOS complex. The MICOS complex associates with mitochondrial outer membrane proteins SAMM50, MTX1 and MTX2 (together described as components of the mitochondrial outer membrane sorting assembly machinery (SAM) complex) and DNAJC11, mitochondrial inner membrane protein TMEM11 and with HSPA9. The MICOS and SAM complexes together with DNAJC11 are part of a large protein complex spanning both membranes termed the mitochondrial intermembrane space bridging (MIB) complex. Interacts with IMMT/MIC60. Interacts with CHCHD3/MIC19. Interacts with ARMC1.</text>
</comment>
<dbReference type="FunFam" id="3.40.1090.10:FF:000003">
    <property type="entry name" value="Patatin-like phospholipase domain-containing protein 2"/>
    <property type="match status" value="1"/>
</dbReference>
<dbReference type="Gene3D" id="3.40.1090.10">
    <property type="entry name" value="Cytosolic phospholipase A2 catalytic domain"/>
    <property type="match status" value="1"/>
</dbReference>
<dbReference type="Proteomes" id="UP000710432">
    <property type="component" value="Unassembled WGS sequence"/>
</dbReference>
<feature type="transmembrane region" description="Helical" evidence="15">
    <location>
        <begin position="42"/>
        <end position="65"/>
    </location>
</feature>
<dbReference type="GO" id="GO:0055088">
    <property type="term" value="P:lipid homeostasis"/>
    <property type="evidence" value="ECO:0007669"/>
    <property type="project" value="TreeGrafter"/>
</dbReference>
<evidence type="ECO:0000256" key="9">
    <source>
        <dbReference type="ARBA" id="ARBA00023128"/>
    </source>
</evidence>
<evidence type="ECO:0000256" key="10">
    <source>
        <dbReference type="ARBA" id="ARBA00023136"/>
    </source>
</evidence>
<name>A0A8J6GGK0_MICOH</name>
<dbReference type="EC" id="3.1.1.3" evidence="3"/>
<feature type="domain" description="POTRA" evidence="17">
    <location>
        <begin position="531"/>
        <end position="611"/>
    </location>
</feature>
<evidence type="ECO:0000256" key="1">
    <source>
        <dbReference type="ARBA" id="ARBA00004374"/>
    </source>
</evidence>
<evidence type="ECO:0000256" key="12">
    <source>
        <dbReference type="ARBA" id="ARBA00063550"/>
    </source>
</evidence>
<gene>
    <name evidence="18" type="ORF">LTLLF_142025</name>
</gene>
<dbReference type="Gene3D" id="2.40.160.50">
    <property type="entry name" value="membrane protein fhac: a member of the omp85/tpsb transporter family"/>
    <property type="match status" value="1"/>
</dbReference>